<gene>
    <name evidence="2" type="ORF">Vafri_9075</name>
</gene>
<sequence>MQTTMLRPCARLNGLRPLGFSRVSLVRPGFQVVGSRNPMQLLSSNKEDGFISDDEGSYNIAAEYCALDEKGKKVAKRSLGEMEQDFLSALTAWYYEGKPTMSDEEFNLLKEELIWSGSTVAVLSTDEQRFLEASMAYAKGKPIMSDEEYDTLKAELRNKSSIVTAQGPRCSIRTKKMYADAEPDYLRMTALSLPGVLFVLGLVFVADYTSGFGLTKVIELPAPYGVVLLWGLLLPSLFVVAYALTQIGFKDNLILKAPCPSCGAENFTYFGDVFTVAGNRGQNTLECYNCKADLTFDEYKRIVVVAETSEVKAEKLAAEAAKKAAAAAKKKARAKAAVGAE</sequence>
<evidence type="ECO:0000313" key="3">
    <source>
        <dbReference type="Proteomes" id="UP000747399"/>
    </source>
</evidence>
<proteinExistence type="predicted"/>
<dbReference type="EMBL" id="BNCO01000015">
    <property type="protein sequence ID" value="GIL53482.1"/>
    <property type="molecule type" value="Genomic_DNA"/>
</dbReference>
<keyword evidence="1" id="KW-0472">Membrane</keyword>
<reference evidence="2" key="1">
    <citation type="journal article" date="2021" name="Proc. Natl. Acad. Sci. U.S.A.">
        <title>Three genomes in the algal genus Volvox reveal the fate of a haploid sex-determining region after a transition to homothallism.</title>
        <authorList>
            <person name="Yamamoto K."/>
            <person name="Hamaji T."/>
            <person name="Kawai-Toyooka H."/>
            <person name="Matsuzaki R."/>
            <person name="Takahashi F."/>
            <person name="Nishimura Y."/>
            <person name="Kawachi M."/>
            <person name="Noguchi H."/>
            <person name="Minakuchi Y."/>
            <person name="Umen J.G."/>
            <person name="Toyoda A."/>
            <person name="Nozaki H."/>
        </authorList>
    </citation>
    <scope>NUCLEOTIDE SEQUENCE</scope>
    <source>
        <strain evidence="2">NIES-3780</strain>
    </source>
</reference>
<keyword evidence="3" id="KW-1185">Reference proteome</keyword>
<dbReference type="GO" id="GO:0009773">
    <property type="term" value="P:photosynthetic electron transport in photosystem I"/>
    <property type="evidence" value="ECO:0007669"/>
    <property type="project" value="InterPro"/>
</dbReference>
<evidence type="ECO:0008006" key="4">
    <source>
        <dbReference type="Google" id="ProtNLM"/>
    </source>
</evidence>
<feature type="transmembrane region" description="Helical" evidence="1">
    <location>
        <begin position="226"/>
        <end position="245"/>
    </location>
</feature>
<dbReference type="GO" id="GO:0016730">
    <property type="term" value="F:oxidoreductase activity, acting on iron-sulfur proteins as donors"/>
    <property type="evidence" value="ECO:0007669"/>
    <property type="project" value="InterPro"/>
</dbReference>
<dbReference type="Proteomes" id="UP000747399">
    <property type="component" value="Unassembled WGS sequence"/>
</dbReference>
<dbReference type="GO" id="GO:0009535">
    <property type="term" value="C:chloroplast thylakoid membrane"/>
    <property type="evidence" value="ECO:0007669"/>
    <property type="project" value="InterPro"/>
</dbReference>
<comment type="caution">
    <text evidence="2">The sequence shown here is derived from an EMBL/GenBank/DDBJ whole genome shotgun (WGS) entry which is preliminary data.</text>
</comment>
<keyword evidence="1" id="KW-1133">Transmembrane helix</keyword>
<dbReference type="AlphaFoldDB" id="A0A8J4B898"/>
<dbReference type="InterPro" id="IPR039987">
    <property type="entry name" value="PGRL1"/>
</dbReference>
<dbReference type="PANTHER" id="PTHR31032">
    <property type="entry name" value="PGR5-LIKE PROTEIN 1B, CHLOROPLASTIC"/>
    <property type="match status" value="1"/>
</dbReference>
<accession>A0A8J4B898</accession>
<evidence type="ECO:0000256" key="1">
    <source>
        <dbReference type="SAM" id="Phobius"/>
    </source>
</evidence>
<name>A0A8J4B898_9CHLO</name>
<organism evidence="2 3">
    <name type="scientific">Volvox africanus</name>
    <dbReference type="NCBI Taxonomy" id="51714"/>
    <lineage>
        <taxon>Eukaryota</taxon>
        <taxon>Viridiplantae</taxon>
        <taxon>Chlorophyta</taxon>
        <taxon>core chlorophytes</taxon>
        <taxon>Chlorophyceae</taxon>
        <taxon>CS clade</taxon>
        <taxon>Chlamydomonadales</taxon>
        <taxon>Volvocaceae</taxon>
        <taxon>Volvox</taxon>
    </lineage>
</organism>
<evidence type="ECO:0000313" key="2">
    <source>
        <dbReference type="EMBL" id="GIL53482.1"/>
    </source>
</evidence>
<keyword evidence="1" id="KW-0812">Transmembrane</keyword>
<protein>
    <recommendedName>
        <fullName evidence="4">PGR5-like protein 1A, chloroplastic</fullName>
    </recommendedName>
</protein>
<feature type="transmembrane region" description="Helical" evidence="1">
    <location>
        <begin position="185"/>
        <end position="206"/>
    </location>
</feature>
<dbReference type="PANTHER" id="PTHR31032:SF1">
    <property type="entry name" value="PGR5-LIKE PROTEIN 1B, CHLOROPLASTIC"/>
    <property type="match status" value="1"/>
</dbReference>